<proteinExistence type="predicted"/>
<keyword evidence="3" id="KW-1185">Reference proteome</keyword>
<gene>
    <name evidence="2" type="ORF">FN846DRAFT_914512</name>
</gene>
<comment type="caution">
    <text evidence="2">The sequence shown here is derived from an EMBL/GenBank/DDBJ whole genome shotgun (WGS) entry which is preliminary data.</text>
</comment>
<accession>A0A5J5ECT9</accession>
<evidence type="ECO:0000313" key="3">
    <source>
        <dbReference type="Proteomes" id="UP000326924"/>
    </source>
</evidence>
<name>A0A5J5ECT9_9PEZI</name>
<sequence length="192" mass="19888">MDDAVREVMMMTPPDAPATAAAPVPTAPTTAAAPDATAAPVGTAPTMTTASTPDATTVAIPPAAAIKSGIRAPMRIFAPAEAPPARPTPDERKKCPLRFSDLDPQPEVLSNGQILAALARIEARIDATAEAGRVRLETALREQAAFHLQILQDAIGILTARIALLERTSTRAASTATDSASRRVNLRVPAAS</sequence>
<dbReference type="Proteomes" id="UP000326924">
    <property type="component" value="Unassembled WGS sequence"/>
</dbReference>
<feature type="region of interest" description="Disordered" evidence="1">
    <location>
        <begin position="14"/>
        <end position="40"/>
    </location>
</feature>
<protein>
    <submittedName>
        <fullName evidence="2">Uncharacterized protein</fullName>
    </submittedName>
</protein>
<evidence type="ECO:0000313" key="2">
    <source>
        <dbReference type="EMBL" id="KAA8893060.1"/>
    </source>
</evidence>
<dbReference type="InParanoid" id="A0A5J5ECT9"/>
<reference evidence="2 3" key="1">
    <citation type="submission" date="2019-09" db="EMBL/GenBank/DDBJ databases">
        <title>Draft genome of the ectomycorrhizal ascomycete Sphaerosporella brunnea.</title>
        <authorList>
            <consortium name="DOE Joint Genome Institute"/>
            <person name="Benucci G.M."/>
            <person name="Marozzi G."/>
            <person name="Antonielli L."/>
            <person name="Sanchez S."/>
            <person name="Marco P."/>
            <person name="Wang X."/>
            <person name="Falini L.B."/>
            <person name="Barry K."/>
            <person name="Haridas S."/>
            <person name="Lipzen A."/>
            <person name="Labutti K."/>
            <person name="Grigoriev I.V."/>
            <person name="Murat C."/>
            <person name="Martin F."/>
            <person name="Albertini E."/>
            <person name="Donnini D."/>
            <person name="Bonito G."/>
        </authorList>
    </citation>
    <scope>NUCLEOTIDE SEQUENCE [LARGE SCALE GENOMIC DNA]</scope>
    <source>
        <strain evidence="2 3">Sb_GMNB300</strain>
    </source>
</reference>
<dbReference type="EMBL" id="VXIS01000513">
    <property type="protein sequence ID" value="KAA8893060.1"/>
    <property type="molecule type" value="Genomic_DNA"/>
</dbReference>
<evidence type="ECO:0000256" key="1">
    <source>
        <dbReference type="SAM" id="MobiDB-lite"/>
    </source>
</evidence>
<dbReference type="AlphaFoldDB" id="A0A5J5ECT9"/>
<organism evidence="2 3">
    <name type="scientific">Sphaerosporella brunnea</name>
    <dbReference type="NCBI Taxonomy" id="1250544"/>
    <lineage>
        <taxon>Eukaryota</taxon>
        <taxon>Fungi</taxon>
        <taxon>Dikarya</taxon>
        <taxon>Ascomycota</taxon>
        <taxon>Pezizomycotina</taxon>
        <taxon>Pezizomycetes</taxon>
        <taxon>Pezizales</taxon>
        <taxon>Pyronemataceae</taxon>
        <taxon>Sphaerosporella</taxon>
    </lineage>
</organism>